<dbReference type="InParanoid" id="A0A0C3D751"/>
<dbReference type="SUPFAM" id="SSF51735">
    <property type="entry name" value="NAD(P)-binding Rossmann-fold domains"/>
    <property type="match status" value="1"/>
</dbReference>
<feature type="domain" description="NAD-dependent epimerase/dehydratase" evidence="3">
    <location>
        <begin position="6"/>
        <end position="254"/>
    </location>
</feature>
<dbReference type="GO" id="GO:0016616">
    <property type="term" value="F:oxidoreductase activity, acting on the CH-OH group of donors, NAD or NADP as acceptor"/>
    <property type="evidence" value="ECO:0007669"/>
    <property type="project" value="TreeGrafter"/>
</dbReference>
<dbReference type="PANTHER" id="PTHR10366">
    <property type="entry name" value="NAD DEPENDENT EPIMERASE/DEHYDRATASE"/>
    <property type="match status" value="1"/>
</dbReference>
<sequence length="344" mass="36445">MPSDLVLITGTTGHVGFKVLVDALKLGYSVRAAIRDPSKQTDILATKSIKALNPGSRLSFVIVPEITADGAYDEAVKGVKYIIHIASPLAKPTIRSEEFETQLIAPAVKGTVGMLQSAHKTAGIKRIAITGSVVAIADTMAFLSESQKVFDENSTTDALAPPYSHVFVAYCTSKIAAHKATKEFVTKEKPAFDIVTLMPSFIIGKNELVTDPKKITDGTNGLAFRPVLGENGNTTAGCSVHVDDVAKAHVLALDPKILANSDFILNSGGSDGTVWGTATDIVAENFPQAVAAGILPNKGSMPTLKMKINASKAEETFGFKFLSFEEQVKSVTAHYLELLGAKVA</sequence>
<evidence type="ECO:0000313" key="4">
    <source>
        <dbReference type="EMBL" id="KIN07164.1"/>
    </source>
</evidence>
<reference evidence="5" key="2">
    <citation type="submission" date="2015-01" db="EMBL/GenBank/DDBJ databases">
        <title>Evolutionary Origins and Diversification of the Mycorrhizal Mutualists.</title>
        <authorList>
            <consortium name="DOE Joint Genome Institute"/>
            <consortium name="Mycorrhizal Genomics Consortium"/>
            <person name="Kohler A."/>
            <person name="Kuo A."/>
            <person name="Nagy L.G."/>
            <person name="Floudas D."/>
            <person name="Copeland A."/>
            <person name="Barry K.W."/>
            <person name="Cichocki N."/>
            <person name="Veneault-Fourrey C."/>
            <person name="LaButti K."/>
            <person name="Lindquist E.A."/>
            <person name="Lipzen A."/>
            <person name="Lundell T."/>
            <person name="Morin E."/>
            <person name="Murat C."/>
            <person name="Riley R."/>
            <person name="Ohm R."/>
            <person name="Sun H."/>
            <person name="Tunlid A."/>
            <person name="Henrissat B."/>
            <person name="Grigoriev I.V."/>
            <person name="Hibbett D.S."/>
            <person name="Martin F."/>
        </authorList>
    </citation>
    <scope>NUCLEOTIDE SEQUENCE [LARGE SCALE GENOMIC DNA]</scope>
    <source>
        <strain evidence="5">Zn</strain>
    </source>
</reference>
<dbReference type="InterPro" id="IPR001509">
    <property type="entry name" value="Epimerase_deHydtase"/>
</dbReference>
<dbReference type="STRING" id="913774.A0A0C3D751"/>
<reference evidence="4 5" key="1">
    <citation type="submission" date="2014-04" db="EMBL/GenBank/DDBJ databases">
        <authorList>
            <consortium name="DOE Joint Genome Institute"/>
            <person name="Kuo A."/>
            <person name="Martino E."/>
            <person name="Perotto S."/>
            <person name="Kohler A."/>
            <person name="Nagy L.G."/>
            <person name="Floudas D."/>
            <person name="Copeland A."/>
            <person name="Barry K.W."/>
            <person name="Cichocki N."/>
            <person name="Veneault-Fourrey C."/>
            <person name="LaButti K."/>
            <person name="Lindquist E.A."/>
            <person name="Lipzen A."/>
            <person name="Lundell T."/>
            <person name="Morin E."/>
            <person name="Murat C."/>
            <person name="Sun H."/>
            <person name="Tunlid A."/>
            <person name="Henrissat B."/>
            <person name="Grigoriev I.V."/>
            <person name="Hibbett D.S."/>
            <person name="Martin F."/>
            <person name="Nordberg H.P."/>
            <person name="Cantor M.N."/>
            <person name="Hua S.X."/>
        </authorList>
    </citation>
    <scope>NUCLEOTIDE SEQUENCE [LARGE SCALE GENOMIC DNA]</scope>
    <source>
        <strain evidence="4 5">Zn</strain>
    </source>
</reference>
<dbReference type="AlphaFoldDB" id="A0A0C3D751"/>
<accession>A0A0C3D751</accession>
<proteinExistence type="inferred from homology"/>
<dbReference type="OrthoDB" id="2735536at2759"/>
<name>A0A0C3D751_OIDMZ</name>
<dbReference type="HOGENOM" id="CLU_007383_9_2_1"/>
<evidence type="ECO:0000256" key="1">
    <source>
        <dbReference type="ARBA" id="ARBA00023002"/>
    </source>
</evidence>
<evidence type="ECO:0000259" key="3">
    <source>
        <dbReference type="Pfam" id="PF01370"/>
    </source>
</evidence>
<dbReference type="EMBL" id="KN832870">
    <property type="protein sequence ID" value="KIN07164.1"/>
    <property type="molecule type" value="Genomic_DNA"/>
</dbReference>
<gene>
    <name evidence="4" type="ORF">OIDMADRAFT_150446</name>
</gene>
<organism evidence="4 5">
    <name type="scientific">Oidiodendron maius (strain Zn)</name>
    <dbReference type="NCBI Taxonomy" id="913774"/>
    <lineage>
        <taxon>Eukaryota</taxon>
        <taxon>Fungi</taxon>
        <taxon>Dikarya</taxon>
        <taxon>Ascomycota</taxon>
        <taxon>Pezizomycotina</taxon>
        <taxon>Leotiomycetes</taxon>
        <taxon>Leotiomycetes incertae sedis</taxon>
        <taxon>Myxotrichaceae</taxon>
        <taxon>Oidiodendron</taxon>
    </lineage>
</organism>
<dbReference type="PANTHER" id="PTHR10366:SF564">
    <property type="entry name" value="STEROL-4-ALPHA-CARBOXYLATE 3-DEHYDROGENASE, DECARBOXYLATING"/>
    <property type="match status" value="1"/>
</dbReference>
<keyword evidence="5" id="KW-1185">Reference proteome</keyword>
<dbReference type="Gene3D" id="3.40.50.720">
    <property type="entry name" value="NAD(P)-binding Rossmann-like Domain"/>
    <property type="match status" value="1"/>
</dbReference>
<dbReference type="InterPro" id="IPR036291">
    <property type="entry name" value="NAD(P)-bd_dom_sf"/>
</dbReference>
<protein>
    <recommendedName>
        <fullName evidence="3">NAD-dependent epimerase/dehydratase domain-containing protein</fullName>
    </recommendedName>
</protein>
<dbReference type="Pfam" id="PF01370">
    <property type="entry name" value="Epimerase"/>
    <property type="match status" value="1"/>
</dbReference>
<evidence type="ECO:0000256" key="2">
    <source>
        <dbReference type="ARBA" id="ARBA00023445"/>
    </source>
</evidence>
<dbReference type="Proteomes" id="UP000054321">
    <property type="component" value="Unassembled WGS sequence"/>
</dbReference>
<evidence type="ECO:0000313" key="5">
    <source>
        <dbReference type="Proteomes" id="UP000054321"/>
    </source>
</evidence>
<dbReference type="InterPro" id="IPR050425">
    <property type="entry name" value="NAD(P)_dehydrat-like"/>
</dbReference>
<comment type="similarity">
    <text evidence="2">Belongs to the NAD(P)-dependent epimerase/dehydratase family. Dihydroflavonol-4-reductase subfamily.</text>
</comment>
<keyword evidence="1" id="KW-0560">Oxidoreductase</keyword>